<dbReference type="PANTHER" id="PTHR11984:SF3">
    <property type="entry name" value="GAP JUNCTION DELTA-4 PROTEIN"/>
    <property type="match status" value="1"/>
</dbReference>
<evidence type="ECO:0000256" key="9">
    <source>
        <dbReference type="RuleBase" id="RU000630"/>
    </source>
</evidence>
<feature type="region of interest" description="Disordered" evidence="10">
    <location>
        <begin position="413"/>
        <end position="507"/>
    </location>
</feature>
<keyword evidence="15" id="KW-1185">Reference proteome</keyword>
<dbReference type="InterPro" id="IPR013092">
    <property type="entry name" value="Connexin_N"/>
</dbReference>
<keyword evidence="3" id="KW-1003">Cell membrane</keyword>
<keyword evidence="5 9" id="KW-0303">Gap junction</keyword>
<evidence type="ECO:0000259" key="12">
    <source>
        <dbReference type="SMART" id="SM00037"/>
    </source>
</evidence>
<dbReference type="Ensembl" id="ENSSMRT00000021523.1">
    <property type="protein sequence ID" value="ENSSMRP00000018377.1"/>
    <property type="gene ID" value="ENSSMRG00000014291.1"/>
</dbReference>
<dbReference type="PROSITE" id="PS00408">
    <property type="entry name" value="CONNEXINS_2"/>
    <property type="match status" value="1"/>
</dbReference>
<dbReference type="GO" id="GO:0007267">
    <property type="term" value="P:cell-cell signaling"/>
    <property type="evidence" value="ECO:0007669"/>
    <property type="project" value="TreeGrafter"/>
</dbReference>
<comment type="function">
    <text evidence="9">One gap junction consists of a cluster of closely packed pairs of transmembrane channels, the connexons, through which materials of low MW diffuse from one cell to a neighboring cell.</text>
</comment>
<evidence type="ECO:0000313" key="14">
    <source>
        <dbReference type="Ensembl" id="ENSSMRP00000018377.1"/>
    </source>
</evidence>
<name>A0A8D0C7L1_SALMN</name>
<dbReference type="InterPro" id="IPR017990">
    <property type="entry name" value="Connexin_CS"/>
</dbReference>
<dbReference type="InterPro" id="IPR019570">
    <property type="entry name" value="Connexin_CCC"/>
</dbReference>
<keyword evidence="4 9" id="KW-0812">Transmembrane</keyword>
<feature type="domain" description="Connexin N-terminal" evidence="12">
    <location>
        <begin position="134"/>
        <end position="167"/>
    </location>
</feature>
<comment type="similarity">
    <text evidence="9">Belongs to the connexin family.</text>
</comment>
<dbReference type="PANTHER" id="PTHR11984">
    <property type="entry name" value="CONNEXIN"/>
    <property type="match status" value="1"/>
</dbReference>
<dbReference type="GO" id="GO:0005243">
    <property type="term" value="F:gap junction channel activity"/>
    <property type="evidence" value="ECO:0007669"/>
    <property type="project" value="TreeGrafter"/>
</dbReference>
<dbReference type="Proteomes" id="UP000694421">
    <property type="component" value="Unplaced"/>
</dbReference>
<evidence type="ECO:0000256" key="5">
    <source>
        <dbReference type="ARBA" id="ARBA00022868"/>
    </source>
</evidence>
<feature type="transmembrane region" description="Helical" evidence="11">
    <location>
        <begin position="57"/>
        <end position="76"/>
    </location>
</feature>
<evidence type="ECO:0000256" key="10">
    <source>
        <dbReference type="SAM" id="MobiDB-lite"/>
    </source>
</evidence>
<reference evidence="14" key="1">
    <citation type="submission" date="2025-08" db="UniProtKB">
        <authorList>
            <consortium name="Ensembl"/>
        </authorList>
    </citation>
    <scope>IDENTIFICATION</scope>
</reference>
<feature type="domain" description="Connexin cysteine-rich" evidence="13">
    <location>
        <begin position="256"/>
        <end position="322"/>
    </location>
</feature>
<protein>
    <recommendedName>
        <fullName evidence="9">Gap junction protein</fullName>
    </recommendedName>
</protein>
<evidence type="ECO:0000256" key="2">
    <source>
        <dbReference type="ARBA" id="ARBA00004651"/>
    </source>
</evidence>
<sequence>MAEIIPFAFCLLAVVGPEVRNGLRALLRSAVLVREGCFLSAEFWSRVSSLSGQLIPFFFSFPNLFLPFPFSLLRVVSFSFNKWGFLQPTSNMDCCESLGFLMITLSYNVTILGKIWLTLVILLRLMLIFLAAYPLYQDEQERFVCNTLQPGCSNVCYDIFAPVSHFRFWLIQTVSILLPHSIFSVFILHNVTRQVVKASSLPYHRYKEIKALTVHKVSKKLSRSVSRGRVACRANEVEVPDFSGAYTVQLLLRILIEAAFGVGHYYLFGFFVPRHFSCNRLPCSSYVDCYISRPTEKSIMVLFIWGLSGLSFLLSLLDLAFAFRTNAVRNHRNRVLLERFTAEEICNPGVHQDDQLSKDLLGHGVESRSSIAAPDRSGGSLLGCEVKEGCSVQPLLTSQQAVVPNLNSNSNKSCVGVASQEGKGRPFQSSDKQETLPEQSRCGPHSPGTLKGVLTSKSSDGCRHGTHSPTSSNKLSVHYSDLERKTSDAHSVCSGAGCPKSKKSEWV</sequence>
<evidence type="ECO:0000256" key="8">
    <source>
        <dbReference type="ARBA" id="ARBA00023136"/>
    </source>
</evidence>
<evidence type="ECO:0000313" key="15">
    <source>
        <dbReference type="Proteomes" id="UP000694421"/>
    </source>
</evidence>
<keyword evidence="6" id="KW-0965">Cell junction</keyword>
<feature type="transmembrane region" description="Helical" evidence="11">
    <location>
        <begin position="168"/>
        <end position="188"/>
    </location>
</feature>
<dbReference type="PROSITE" id="PS00407">
    <property type="entry name" value="CONNEXINS_1"/>
    <property type="match status" value="1"/>
</dbReference>
<evidence type="ECO:0000256" key="3">
    <source>
        <dbReference type="ARBA" id="ARBA00022475"/>
    </source>
</evidence>
<dbReference type="InterPro" id="IPR038359">
    <property type="entry name" value="Connexin_N_sf"/>
</dbReference>
<evidence type="ECO:0000259" key="13">
    <source>
        <dbReference type="SMART" id="SM01089"/>
    </source>
</evidence>
<keyword evidence="8 11" id="KW-0472">Membrane</keyword>
<accession>A0A8D0C7L1</accession>
<evidence type="ECO:0000256" key="6">
    <source>
        <dbReference type="ARBA" id="ARBA00022949"/>
    </source>
</evidence>
<feature type="transmembrane region" description="Helical" evidence="11">
    <location>
        <begin position="250"/>
        <end position="272"/>
    </location>
</feature>
<organism evidence="14 15">
    <name type="scientific">Salvator merianae</name>
    <name type="common">Argentine black and white tegu</name>
    <name type="synonym">Tupinambis merianae</name>
    <dbReference type="NCBI Taxonomy" id="96440"/>
    <lineage>
        <taxon>Eukaryota</taxon>
        <taxon>Metazoa</taxon>
        <taxon>Chordata</taxon>
        <taxon>Craniata</taxon>
        <taxon>Vertebrata</taxon>
        <taxon>Euteleostomi</taxon>
        <taxon>Lepidosauria</taxon>
        <taxon>Squamata</taxon>
        <taxon>Bifurcata</taxon>
        <taxon>Unidentata</taxon>
        <taxon>Episquamata</taxon>
        <taxon>Laterata</taxon>
        <taxon>Teiioidea</taxon>
        <taxon>Teiidae</taxon>
        <taxon>Salvator</taxon>
    </lineage>
</organism>
<evidence type="ECO:0000256" key="7">
    <source>
        <dbReference type="ARBA" id="ARBA00022989"/>
    </source>
</evidence>
<dbReference type="InterPro" id="IPR000500">
    <property type="entry name" value="Connexin"/>
</dbReference>
<comment type="subunit">
    <text evidence="9">A connexon is composed of a hexamer of connexins.</text>
</comment>
<dbReference type="PRINTS" id="PR00206">
    <property type="entry name" value="CONNEXIN"/>
</dbReference>
<dbReference type="SMART" id="SM01089">
    <property type="entry name" value="Connexin_CCC"/>
    <property type="match status" value="1"/>
</dbReference>
<evidence type="ECO:0000256" key="1">
    <source>
        <dbReference type="ARBA" id="ARBA00004610"/>
    </source>
</evidence>
<dbReference type="GeneTree" id="ENSGT01150000286949"/>
<dbReference type="OMA" id="VGKIWLM"/>
<feature type="transmembrane region" description="Helical" evidence="11">
    <location>
        <begin position="302"/>
        <end position="323"/>
    </location>
</feature>
<evidence type="ECO:0000256" key="11">
    <source>
        <dbReference type="SAM" id="Phobius"/>
    </source>
</evidence>
<proteinExistence type="inferred from homology"/>
<dbReference type="AlphaFoldDB" id="A0A8D0C7L1"/>
<feature type="transmembrane region" description="Helical" evidence="11">
    <location>
        <begin position="115"/>
        <end position="136"/>
    </location>
</feature>
<dbReference type="GO" id="GO:0005922">
    <property type="term" value="C:connexin complex"/>
    <property type="evidence" value="ECO:0007669"/>
    <property type="project" value="InterPro"/>
</dbReference>
<dbReference type="SMART" id="SM00037">
    <property type="entry name" value="CNX"/>
    <property type="match status" value="1"/>
</dbReference>
<reference evidence="14" key="2">
    <citation type="submission" date="2025-09" db="UniProtKB">
        <authorList>
            <consortium name="Ensembl"/>
        </authorList>
    </citation>
    <scope>IDENTIFICATION</scope>
</reference>
<comment type="subcellular location">
    <subcellularLocation>
        <location evidence="1">Cell junction</location>
        <location evidence="1">Gap junction</location>
    </subcellularLocation>
    <subcellularLocation>
        <location evidence="2 9">Cell membrane</location>
        <topology evidence="2 9">Multi-pass membrane protein</topology>
    </subcellularLocation>
</comment>
<keyword evidence="7 11" id="KW-1133">Transmembrane helix</keyword>
<dbReference type="Gene3D" id="1.20.1440.80">
    <property type="entry name" value="Gap junction channel protein cysteine-rich domain"/>
    <property type="match status" value="1"/>
</dbReference>
<evidence type="ECO:0000256" key="4">
    <source>
        <dbReference type="ARBA" id="ARBA00022692"/>
    </source>
</evidence>
<dbReference type="Pfam" id="PF00029">
    <property type="entry name" value="Connexin"/>
    <property type="match status" value="1"/>
</dbReference>